<dbReference type="Pfam" id="PF20001">
    <property type="entry name" value="DUF6428"/>
    <property type="match status" value="1"/>
</dbReference>
<dbReference type="EMBL" id="LDJX01000003">
    <property type="protein sequence ID" value="KPM32281.1"/>
    <property type="molecule type" value="Genomic_DNA"/>
</dbReference>
<dbReference type="Proteomes" id="UP000050280">
    <property type="component" value="Unassembled WGS sequence"/>
</dbReference>
<dbReference type="PATRIC" id="fig|1300341.3.peg.2117"/>
<name>A0A0P7AWC3_9FLAO</name>
<evidence type="ECO:0000313" key="1">
    <source>
        <dbReference type="EMBL" id="KPM32281.1"/>
    </source>
</evidence>
<dbReference type="InterPro" id="IPR045534">
    <property type="entry name" value="DUF6428"/>
</dbReference>
<comment type="caution">
    <text evidence="1">The sequence shown here is derived from an EMBL/GenBank/DDBJ whole genome shotgun (WGS) entry which is preliminary data.</text>
</comment>
<accession>A0A0P7AWC3</accession>
<dbReference type="STRING" id="1300341.I595_1931"/>
<proteinExistence type="predicted"/>
<keyword evidence="2" id="KW-1185">Reference proteome</keyword>
<evidence type="ECO:0000313" key="2">
    <source>
        <dbReference type="Proteomes" id="UP000050280"/>
    </source>
</evidence>
<sequence length="163" mass="18528">MMKTKEVLDLLGQHSQKALVLEYQPGKYIRPNYHITEVKNITVDAMDCGGNPDFWKETIVQIYENPDDLDRTDFMTVQKAADILKRVDAVKPMVREAEIKFEYSNPQFHTAQLFVADTIWNDEKLIFKLAVEKTDCKAKETCGITEPQAVTHQNNCAPGSGCC</sequence>
<dbReference type="AlphaFoldDB" id="A0A0P7AWC3"/>
<protein>
    <submittedName>
        <fullName evidence="1">Uncharacterized protein</fullName>
    </submittedName>
</protein>
<reference evidence="1 2" key="1">
    <citation type="submission" date="2015-09" db="EMBL/GenBank/DDBJ databases">
        <title>Genome sequence of the marine flavobacterium Croceitalea dokdonensis DOKDO 023 that contains proton- and sodium-pumping rhodopsins.</title>
        <authorList>
            <person name="Kwon S.-K."/>
            <person name="Lee H.K."/>
            <person name="Kwak M.-J."/>
            <person name="Kim J.F."/>
        </authorList>
    </citation>
    <scope>NUCLEOTIDE SEQUENCE [LARGE SCALE GENOMIC DNA]</scope>
    <source>
        <strain evidence="1 2">DOKDO 023</strain>
    </source>
</reference>
<gene>
    <name evidence="1" type="ORF">I595_1931</name>
</gene>
<organism evidence="1 2">
    <name type="scientific">Croceitalea dokdonensis DOKDO 023</name>
    <dbReference type="NCBI Taxonomy" id="1300341"/>
    <lineage>
        <taxon>Bacteria</taxon>
        <taxon>Pseudomonadati</taxon>
        <taxon>Bacteroidota</taxon>
        <taxon>Flavobacteriia</taxon>
        <taxon>Flavobacteriales</taxon>
        <taxon>Flavobacteriaceae</taxon>
        <taxon>Croceitalea</taxon>
    </lineage>
</organism>